<feature type="transmembrane region" description="Helical" evidence="7">
    <location>
        <begin position="75"/>
        <end position="96"/>
    </location>
</feature>
<dbReference type="PROSITE" id="PS00211">
    <property type="entry name" value="ABC_TRANSPORTER_1"/>
    <property type="match status" value="1"/>
</dbReference>
<evidence type="ECO:0000256" key="5">
    <source>
        <dbReference type="ARBA" id="ARBA00023136"/>
    </source>
</evidence>
<dbReference type="InterPro" id="IPR027417">
    <property type="entry name" value="P-loop_NTPase"/>
</dbReference>
<feature type="transmembrane region" description="Helical" evidence="7">
    <location>
        <begin position="185"/>
        <end position="206"/>
    </location>
</feature>
<dbReference type="InterPro" id="IPR036640">
    <property type="entry name" value="ABC1_TM_sf"/>
</dbReference>
<dbReference type="GO" id="GO:0042760">
    <property type="term" value="P:very long-chain fatty acid catabolic process"/>
    <property type="evidence" value="ECO:0007669"/>
    <property type="project" value="TreeGrafter"/>
</dbReference>
<dbReference type="Pfam" id="PF00005">
    <property type="entry name" value="ABC_tran"/>
    <property type="match status" value="1"/>
</dbReference>
<feature type="domain" description="ABC transporter" evidence="8">
    <location>
        <begin position="414"/>
        <end position="637"/>
    </location>
</feature>
<evidence type="ECO:0000256" key="2">
    <source>
        <dbReference type="ARBA" id="ARBA00022448"/>
    </source>
</evidence>
<keyword evidence="5 7" id="KW-0472">Membrane</keyword>
<feature type="compositionally biased region" description="Polar residues" evidence="6">
    <location>
        <begin position="391"/>
        <end position="400"/>
    </location>
</feature>
<dbReference type="GO" id="GO:0006635">
    <property type="term" value="P:fatty acid beta-oxidation"/>
    <property type="evidence" value="ECO:0007669"/>
    <property type="project" value="TreeGrafter"/>
</dbReference>
<comment type="caution">
    <text evidence="10">The sequence shown here is derived from an EMBL/GenBank/DDBJ whole genome shotgun (WGS) entry which is preliminary data.</text>
</comment>
<dbReference type="InterPro" id="IPR017871">
    <property type="entry name" value="ABC_transporter-like_CS"/>
</dbReference>
<evidence type="ECO:0000259" key="9">
    <source>
        <dbReference type="PROSITE" id="PS50929"/>
    </source>
</evidence>
<dbReference type="InterPro" id="IPR003439">
    <property type="entry name" value="ABC_transporter-like_ATP-bd"/>
</dbReference>
<dbReference type="PANTHER" id="PTHR11384:SF59">
    <property type="entry name" value="LYSOSOMAL COBALAMIN TRANSPORTER ABCD4"/>
    <property type="match status" value="1"/>
</dbReference>
<dbReference type="InterPro" id="IPR011527">
    <property type="entry name" value="ABC1_TM_dom"/>
</dbReference>
<evidence type="ECO:0000313" key="11">
    <source>
        <dbReference type="Proteomes" id="UP001487740"/>
    </source>
</evidence>
<organism evidence="10 11">
    <name type="scientific">Scylla paramamosain</name>
    <name type="common">Mud crab</name>
    <dbReference type="NCBI Taxonomy" id="85552"/>
    <lineage>
        <taxon>Eukaryota</taxon>
        <taxon>Metazoa</taxon>
        <taxon>Ecdysozoa</taxon>
        <taxon>Arthropoda</taxon>
        <taxon>Crustacea</taxon>
        <taxon>Multicrustacea</taxon>
        <taxon>Malacostraca</taxon>
        <taxon>Eumalacostraca</taxon>
        <taxon>Eucarida</taxon>
        <taxon>Decapoda</taxon>
        <taxon>Pleocyemata</taxon>
        <taxon>Brachyura</taxon>
        <taxon>Eubrachyura</taxon>
        <taxon>Portunoidea</taxon>
        <taxon>Portunidae</taxon>
        <taxon>Portuninae</taxon>
        <taxon>Scylla</taxon>
    </lineage>
</organism>
<evidence type="ECO:0000256" key="3">
    <source>
        <dbReference type="ARBA" id="ARBA00022692"/>
    </source>
</evidence>
<dbReference type="GO" id="GO:0015910">
    <property type="term" value="P:long-chain fatty acid import into peroxisome"/>
    <property type="evidence" value="ECO:0007669"/>
    <property type="project" value="TreeGrafter"/>
</dbReference>
<feature type="region of interest" description="Disordered" evidence="6">
    <location>
        <begin position="377"/>
        <end position="400"/>
    </location>
</feature>
<dbReference type="Pfam" id="PF06472">
    <property type="entry name" value="ABC_membrane_2"/>
    <property type="match status" value="1"/>
</dbReference>
<protein>
    <recommendedName>
        <fullName evidence="12">ATP-binding cassette sub-family D member 4</fullName>
    </recommendedName>
</protein>
<dbReference type="PROSITE" id="PS50893">
    <property type="entry name" value="ABC_TRANSPORTER_2"/>
    <property type="match status" value="1"/>
</dbReference>
<dbReference type="GO" id="GO:0016887">
    <property type="term" value="F:ATP hydrolysis activity"/>
    <property type="evidence" value="ECO:0007669"/>
    <property type="project" value="InterPro"/>
</dbReference>
<dbReference type="GO" id="GO:0140359">
    <property type="term" value="F:ABC-type transporter activity"/>
    <property type="evidence" value="ECO:0007669"/>
    <property type="project" value="InterPro"/>
</dbReference>
<feature type="transmembrane region" description="Helical" evidence="7">
    <location>
        <begin position="150"/>
        <end position="173"/>
    </location>
</feature>
<evidence type="ECO:0000259" key="8">
    <source>
        <dbReference type="PROSITE" id="PS50893"/>
    </source>
</evidence>
<dbReference type="PROSITE" id="PS50929">
    <property type="entry name" value="ABC_TM1F"/>
    <property type="match status" value="1"/>
</dbReference>
<evidence type="ECO:0008006" key="12">
    <source>
        <dbReference type="Google" id="ProtNLM"/>
    </source>
</evidence>
<dbReference type="CDD" id="cd03223">
    <property type="entry name" value="ABCD_peroxisomal_ALDP"/>
    <property type="match status" value="1"/>
</dbReference>
<dbReference type="SUPFAM" id="SSF90123">
    <property type="entry name" value="ABC transporter transmembrane region"/>
    <property type="match status" value="1"/>
</dbReference>
<dbReference type="Gene3D" id="3.40.50.300">
    <property type="entry name" value="P-loop containing nucleotide triphosphate hydrolases"/>
    <property type="match status" value="1"/>
</dbReference>
<dbReference type="PANTHER" id="PTHR11384">
    <property type="entry name" value="ATP-BINDING CASSETTE, SUB-FAMILY D MEMBER"/>
    <property type="match status" value="1"/>
</dbReference>
<dbReference type="Proteomes" id="UP001487740">
    <property type="component" value="Unassembled WGS sequence"/>
</dbReference>
<evidence type="ECO:0000256" key="7">
    <source>
        <dbReference type="SAM" id="Phobius"/>
    </source>
</evidence>
<comment type="similarity">
    <text evidence="1">Belongs to the ABC transporter superfamily. ABCD family. Peroxisomal fatty acyl CoA transporter (TC 3.A.1.203) subfamily.</text>
</comment>
<dbReference type="EMBL" id="JARAKH010000028">
    <property type="protein sequence ID" value="KAK8388833.1"/>
    <property type="molecule type" value="Genomic_DNA"/>
</dbReference>
<reference evidence="10 11" key="1">
    <citation type="submission" date="2023-03" db="EMBL/GenBank/DDBJ databases">
        <title>High-quality genome of Scylla paramamosain provides insights in environmental adaptation.</title>
        <authorList>
            <person name="Zhang L."/>
        </authorList>
    </citation>
    <scope>NUCLEOTIDE SEQUENCE [LARGE SCALE GENOMIC DNA]</scope>
    <source>
        <strain evidence="10">LZ_2023a</strain>
        <tissue evidence="10">Muscle</tissue>
    </source>
</reference>
<dbReference type="SUPFAM" id="SSF52540">
    <property type="entry name" value="P-loop containing nucleoside triphosphate hydrolases"/>
    <property type="match status" value="1"/>
</dbReference>
<keyword evidence="11" id="KW-1185">Reference proteome</keyword>
<name>A0AAW0TP29_SCYPA</name>
<keyword evidence="3 7" id="KW-0812">Transmembrane</keyword>
<dbReference type="InterPro" id="IPR050835">
    <property type="entry name" value="ABC_transporter_sub-D"/>
</dbReference>
<dbReference type="GO" id="GO:0005778">
    <property type="term" value="C:peroxisomal membrane"/>
    <property type="evidence" value="ECO:0007669"/>
    <property type="project" value="TreeGrafter"/>
</dbReference>
<keyword evidence="2" id="KW-0813">Transport</keyword>
<evidence type="ECO:0000256" key="1">
    <source>
        <dbReference type="ARBA" id="ARBA00008575"/>
    </source>
</evidence>
<dbReference type="GO" id="GO:0005324">
    <property type="term" value="F:long-chain fatty acid transmembrane transporter activity"/>
    <property type="evidence" value="ECO:0007669"/>
    <property type="project" value="TreeGrafter"/>
</dbReference>
<dbReference type="GO" id="GO:0005524">
    <property type="term" value="F:ATP binding"/>
    <property type="evidence" value="ECO:0007669"/>
    <property type="project" value="InterPro"/>
</dbReference>
<sequence>MGESKEPPENVGFDLRMFQRLFKLVRLIFPGWCSLPTTLFFLLFFLCGLEQFLAYYVGLVPSGYYAVFESRDRVAFIYFTLRSLGLFVAISVVITVKKYVDSVLYITWRQLMCRALHRLYFSGINYYSINILRGTIDNPDQRMAQDVDKLCFTLASITIKVIIAPFQIGYYTYKTYDRTGWMGTLAVYSFFLVATVANKLVMSPIVKYVMEQEKREGDFRFKHMQVRVDAESIAFQASSAVESFKTNNSLDRLILAQQNLFDRQILLNLIGKFFDYLGSIVSYLAIAVPILGGKFGADEDISPIVSAYSFVCMYLVFSLTSLMDLSNQVVLLSGVTHRVAQLAEHLMQLQCDWDTSSIQACSSFTNIIHNMRRHPGCNSSSEASKHLLESPSENESEVTTIDGDQTSLSVAFILRDVDICPPGSSQLLVTNLHLDVVRGENLLIMGPSSSGKSSVLRVLRGLWPATRGTVAHDFPPGPKTVLFLPQKPLLTNGSLIEQVIYPLRLDPHHPLTREACDEITELLNTLHLQGLLSRTGDLYTDPNWNWNDALSPGEMQRVSFLRLLYHCPQFALLDEATSALSLDVEEQVYNACLARNITLVSVGHRHSLFKYHTTLLTLDGAGGWSKEPITNPAADESAQ</sequence>
<feature type="transmembrane region" description="Helical" evidence="7">
    <location>
        <begin position="24"/>
        <end position="46"/>
    </location>
</feature>
<evidence type="ECO:0000256" key="4">
    <source>
        <dbReference type="ARBA" id="ARBA00022989"/>
    </source>
</evidence>
<gene>
    <name evidence="10" type="ORF">O3P69_020653</name>
</gene>
<proteinExistence type="inferred from homology"/>
<dbReference type="GO" id="GO:0007031">
    <property type="term" value="P:peroxisome organization"/>
    <property type="evidence" value="ECO:0007669"/>
    <property type="project" value="TreeGrafter"/>
</dbReference>
<evidence type="ECO:0000256" key="6">
    <source>
        <dbReference type="SAM" id="MobiDB-lite"/>
    </source>
</evidence>
<dbReference type="AlphaFoldDB" id="A0AAW0TP29"/>
<feature type="domain" description="ABC transmembrane type-1" evidence="9">
    <location>
        <begin position="39"/>
        <end position="331"/>
    </location>
</feature>
<accession>A0AAW0TP29</accession>
<feature type="transmembrane region" description="Helical" evidence="7">
    <location>
        <begin position="273"/>
        <end position="292"/>
    </location>
</feature>
<keyword evidence="4 7" id="KW-1133">Transmembrane helix</keyword>
<evidence type="ECO:0000313" key="10">
    <source>
        <dbReference type="EMBL" id="KAK8388833.1"/>
    </source>
</evidence>